<keyword evidence="4" id="KW-1185">Reference proteome</keyword>
<evidence type="ECO:0000256" key="1">
    <source>
        <dbReference type="SAM" id="Phobius"/>
    </source>
</evidence>
<dbReference type="Proteomes" id="UP000314986">
    <property type="component" value="Unassembled WGS sequence"/>
</dbReference>
<keyword evidence="1" id="KW-1133">Transmembrane helix</keyword>
<dbReference type="AlphaFoldDB" id="A0A4W3JQ63"/>
<dbReference type="CDD" id="cd00063">
    <property type="entry name" value="FN3"/>
    <property type="match status" value="1"/>
</dbReference>
<reference evidence="4" key="2">
    <citation type="journal article" date="2007" name="PLoS Biol.">
        <title>Survey sequencing and comparative analysis of the elephant shark (Callorhinchus milii) genome.</title>
        <authorList>
            <person name="Venkatesh B."/>
            <person name="Kirkness E.F."/>
            <person name="Loh Y.H."/>
            <person name="Halpern A.L."/>
            <person name="Lee A.P."/>
            <person name="Johnson J."/>
            <person name="Dandona N."/>
            <person name="Viswanathan L.D."/>
            <person name="Tay A."/>
            <person name="Venter J.C."/>
            <person name="Strausberg R.L."/>
            <person name="Brenner S."/>
        </authorList>
    </citation>
    <scope>NUCLEOTIDE SEQUENCE [LARGE SCALE GENOMIC DNA]</scope>
</reference>
<proteinExistence type="predicted"/>
<dbReference type="PROSITE" id="PS50853">
    <property type="entry name" value="FN3"/>
    <property type="match status" value="1"/>
</dbReference>
<name>A0A4W3JQ63_CALMI</name>
<feature type="transmembrane region" description="Helical" evidence="1">
    <location>
        <begin position="112"/>
        <end position="135"/>
    </location>
</feature>
<dbReference type="Gene3D" id="2.60.40.10">
    <property type="entry name" value="Immunoglobulins"/>
    <property type="match status" value="1"/>
</dbReference>
<evidence type="ECO:0000313" key="3">
    <source>
        <dbReference type="Ensembl" id="ENSCMIP00000040233.1"/>
    </source>
</evidence>
<reference evidence="3" key="4">
    <citation type="submission" date="2025-08" db="UniProtKB">
        <authorList>
            <consortium name="Ensembl"/>
        </authorList>
    </citation>
    <scope>IDENTIFICATION</scope>
</reference>
<dbReference type="PANTHER" id="PTHR37361">
    <property type="entry name" value="FIBRONECTIN TYPE III DOMAIN-CONTAINING PROTEIN 9"/>
    <property type="match status" value="1"/>
</dbReference>
<feature type="domain" description="Fibronectin type-III" evidence="2">
    <location>
        <begin position="1"/>
        <end position="98"/>
    </location>
</feature>
<reference evidence="4" key="1">
    <citation type="journal article" date="2006" name="Science">
        <title>Ancient noncoding elements conserved in the human genome.</title>
        <authorList>
            <person name="Venkatesh B."/>
            <person name="Kirkness E.F."/>
            <person name="Loh Y.H."/>
            <person name="Halpern A.L."/>
            <person name="Lee A.P."/>
            <person name="Johnson J."/>
            <person name="Dandona N."/>
            <person name="Viswanathan L.D."/>
            <person name="Tay A."/>
            <person name="Venter J.C."/>
            <person name="Strausberg R.L."/>
            <person name="Brenner S."/>
        </authorList>
    </citation>
    <scope>NUCLEOTIDE SEQUENCE [LARGE SCALE GENOMIC DNA]</scope>
</reference>
<dbReference type="InterPro" id="IPR003961">
    <property type="entry name" value="FN3_dom"/>
</dbReference>
<reference evidence="3" key="5">
    <citation type="submission" date="2025-09" db="UniProtKB">
        <authorList>
            <consortium name="Ensembl"/>
        </authorList>
    </citation>
    <scope>IDENTIFICATION</scope>
</reference>
<reference evidence="4" key="3">
    <citation type="journal article" date="2014" name="Nature">
        <title>Elephant shark genome provides unique insights into gnathostome evolution.</title>
        <authorList>
            <consortium name="International Elephant Shark Genome Sequencing Consortium"/>
            <person name="Venkatesh B."/>
            <person name="Lee A.P."/>
            <person name="Ravi V."/>
            <person name="Maurya A.K."/>
            <person name="Lian M.M."/>
            <person name="Swann J.B."/>
            <person name="Ohta Y."/>
            <person name="Flajnik M.F."/>
            <person name="Sutoh Y."/>
            <person name="Kasahara M."/>
            <person name="Hoon S."/>
            <person name="Gangu V."/>
            <person name="Roy S.W."/>
            <person name="Irimia M."/>
            <person name="Korzh V."/>
            <person name="Kondrychyn I."/>
            <person name="Lim Z.W."/>
            <person name="Tay B.H."/>
            <person name="Tohari S."/>
            <person name="Kong K.W."/>
            <person name="Ho S."/>
            <person name="Lorente-Galdos B."/>
            <person name="Quilez J."/>
            <person name="Marques-Bonet T."/>
            <person name="Raney B.J."/>
            <person name="Ingham P.W."/>
            <person name="Tay A."/>
            <person name="Hillier L.W."/>
            <person name="Minx P."/>
            <person name="Boehm T."/>
            <person name="Wilson R.K."/>
            <person name="Brenner S."/>
            <person name="Warren W.C."/>
        </authorList>
    </citation>
    <scope>NUCLEOTIDE SEQUENCE [LARGE SCALE GENOMIC DNA]</scope>
</reference>
<dbReference type="Ensembl" id="ENSCMIT00000040805.1">
    <property type="protein sequence ID" value="ENSCMIP00000040233.1"/>
    <property type="gene ID" value="ENSCMIG00000016802.1"/>
</dbReference>
<dbReference type="InterPro" id="IPR013783">
    <property type="entry name" value="Ig-like_fold"/>
</dbReference>
<keyword evidence="1" id="KW-0472">Membrane</keyword>
<sequence length="207" mass="23263">MGIAVQNISSTSAIVKWPSAVHCADDFYSIMYHPNWNTLLSSYSRKTFQKEQRVPISQNWLTIENLTPLTTYILCVTCQPANPSNDQCTIFNTMSQETAAVRSKKKDLAMGIWLTSSVLLLIIAGTLLYGCIHVWCRKRQEQAEGFSISSDQERTQQCPTNSGGLSDQIIFFNNNYSQLISPNSILHMSNSWFKECTKSAYDALLGV</sequence>
<dbReference type="SUPFAM" id="SSF49265">
    <property type="entry name" value="Fibronectin type III"/>
    <property type="match status" value="1"/>
</dbReference>
<protein>
    <recommendedName>
        <fullName evidence="2">Fibronectin type-III domain-containing protein</fullName>
    </recommendedName>
</protein>
<dbReference type="GeneTree" id="ENSGT00940000165545"/>
<keyword evidence="1" id="KW-0812">Transmembrane</keyword>
<dbReference type="InParanoid" id="A0A4W3JQ63"/>
<dbReference type="OMA" id="NWNSLIM"/>
<accession>A0A4W3JQ63</accession>
<organism evidence="3 4">
    <name type="scientific">Callorhinchus milii</name>
    <name type="common">Ghost shark</name>
    <dbReference type="NCBI Taxonomy" id="7868"/>
    <lineage>
        <taxon>Eukaryota</taxon>
        <taxon>Metazoa</taxon>
        <taxon>Chordata</taxon>
        <taxon>Craniata</taxon>
        <taxon>Vertebrata</taxon>
        <taxon>Chondrichthyes</taxon>
        <taxon>Holocephali</taxon>
        <taxon>Chimaeriformes</taxon>
        <taxon>Callorhinchidae</taxon>
        <taxon>Callorhinchus</taxon>
    </lineage>
</organism>
<evidence type="ECO:0000259" key="2">
    <source>
        <dbReference type="PROSITE" id="PS50853"/>
    </source>
</evidence>
<dbReference type="InterPro" id="IPR036116">
    <property type="entry name" value="FN3_sf"/>
</dbReference>
<evidence type="ECO:0000313" key="4">
    <source>
        <dbReference type="Proteomes" id="UP000314986"/>
    </source>
</evidence>
<dbReference type="PANTHER" id="PTHR37361:SF4">
    <property type="entry name" value="FIBRONECTIN TYPE-III DOMAIN-CONTAINING PROTEIN"/>
    <property type="match status" value="1"/>
</dbReference>